<dbReference type="AlphaFoldDB" id="A0A8R1HSL9"/>
<name>A0A8R1HSL9_CAEJA</name>
<evidence type="ECO:0000313" key="3">
    <source>
        <dbReference type="Proteomes" id="UP000005237"/>
    </source>
</evidence>
<evidence type="ECO:0000256" key="1">
    <source>
        <dbReference type="SAM" id="MobiDB-lite"/>
    </source>
</evidence>
<accession>A0A8R1HSL9</accession>
<reference evidence="2" key="2">
    <citation type="submission" date="2022-06" db="UniProtKB">
        <authorList>
            <consortium name="EnsemblMetazoa"/>
        </authorList>
    </citation>
    <scope>IDENTIFICATION</scope>
    <source>
        <strain evidence="2">DF5081</strain>
    </source>
</reference>
<dbReference type="PANTHER" id="PTHR21503:SF11">
    <property type="entry name" value="FBA_2 DOMAIN-CONTAINING PROTEIN"/>
    <property type="match status" value="1"/>
</dbReference>
<organism evidence="2 3">
    <name type="scientific">Caenorhabditis japonica</name>
    <dbReference type="NCBI Taxonomy" id="281687"/>
    <lineage>
        <taxon>Eukaryota</taxon>
        <taxon>Metazoa</taxon>
        <taxon>Ecdysozoa</taxon>
        <taxon>Nematoda</taxon>
        <taxon>Chromadorea</taxon>
        <taxon>Rhabditida</taxon>
        <taxon>Rhabditina</taxon>
        <taxon>Rhabditomorpha</taxon>
        <taxon>Rhabditoidea</taxon>
        <taxon>Rhabditidae</taxon>
        <taxon>Peloderinae</taxon>
        <taxon>Caenorhabditis</taxon>
    </lineage>
</organism>
<sequence>MFSLRNEMKTMEIFEASLKSIEIQENIKTHQIGISDFLLENYCDFVHISLARTDNAFSGWIVHDLEDVDEDEEDQERITVGDTVFQHFIKEGSQLRLYHENRIIGALHLLRYLFEIFSGPIEYSRFINGTIPTEKTSNFLIDIYRLNSVKECEHVTIFEKGMSSKSMMDEVLDLATGLKRFDLRCTLPDDWKNPKILKLDTLICWPAEWFTTTDLLTTLDCQCASINETNLKWQSFKAFMLKWQMTENTRLKWLEISFDGNWEGFNSDGLNAKEWNPADRDSHHPDLLEKPGSNWQNCKFATDIQRNHDGVLASFWRRENSFHFVVWHDPHPIATLQPDPRLLVKLEEDQFLSSSEDEDEEEEEEEED</sequence>
<dbReference type="PANTHER" id="PTHR21503">
    <property type="entry name" value="F-BOX-CONTAINING HYPOTHETICAL PROTEIN C.ELEGANS"/>
    <property type="match status" value="1"/>
</dbReference>
<evidence type="ECO:0008006" key="4">
    <source>
        <dbReference type="Google" id="ProtNLM"/>
    </source>
</evidence>
<keyword evidence="3" id="KW-1185">Reference proteome</keyword>
<protein>
    <recommendedName>
        <fullName evidence="4">F-box associated domain-containing protein</fullName>
    </recommendedName>
</protein>
<proteinExistence type="predicted"/>
<reference evidence="3" key="1">
    <citation type="submission" date="2010-08" db="EMBL/GenBank/DDBJ databases">
        <authorList>
            <consortium name="Caenorhabditis japonica Sequencing Consortium"/>
            <person name="Wilson R.K."/>
        </authorList>
    </citation>
    <scope>NUCLEOTIDE SEQUENCE [LARGE SCALE GENOMIC DNA]</scope>
    <source>
        <strain evidence="3">DF5081</strain>
    </source>
</reference>
<dbReference type="OMA" id="SFWRREN"/>
<feature type="region of interest" description="Disordered" evidence="1">
    <location>
        <begin position="347"/>
        <end position="368"/>
    </location>
</feature>
<dbReference type="Proteomes" id="UP000005237">
    <property type="component" value="Unassembled WGS sequence"/>
</dbReference>
<dbReference type="EnsemblMetazoa" id="CJA08668.1">
    <property type="protein sequence ID" value="CJA08668.1"/>
    <property type="gene ID" value="WBGene00127874"/>
</dbReference>
<evidence type="ECO:0000313" key="2">
    <source>
        <dbReference type="EnsemblMetazoa" id="CJA08668.1"/>
    </source>
</evidence>
<feature type="compositionally biased region" description="Acidic residues" evidence="1">
    <location>
        <begin position="355"/>
        <end position="368"/>
    </location>
</feature>